<dbReference type="RefSeq" id="XP_004702432.1">
    <property type="nucleotide sequence ID" value="XM_004702375.2"/>
</dbReference>
<evidence type="ECO:0000256" key="3">
    <source>
        <dbReference type="ARBA" id="ARBA00022525"/>
    </source>
</evidence>
<feature type="chain" id="PRO_5045017137" description="Pro-thyrotropin-releasing hormone" evidence="9">
    <location>
        <begin position="22"/>
        <end position="236"/>
    </location>
</feature>
<evidence type="ECO:0000256" key="1">
    <source>
        <dbReference type="ARBA" id="ARBA00004613"/>
    </source>
</evidence>
<dbReference type="PANTHER" id="PTHR17530">
    <property type="entry name" value="PRO-THYROTROPIN-RELEASING HORMONE"/>
    <property type="match status" value="1"/>
</dbReference>
<sequence length="236" mass="26564">MPSPWLLLALALTLTSVPGSAQPAALQQRATKQASLQDLLLQAERLLLLQEDLQPLPLDQGEQDAEPHALPLDWLSKRQHPGKREEEVEEGAEKEEENGNAVRLQRRQHPGRRAAEASWSADVTRNKRQHPGRRSPWLGYIVTKRQHPGKRFTMLVDPQAQGSWEGEEEEEEGELVPEKRQHPGRRALAGPCGPLEACDQATFLIDLGDLSRGQGAKQKRQHPGRRATWTREPLEE</sequence>
<feature type="signal peptide" evidence="9">
    <location>
        <begin position="1"/>
        <end position="21"/>
    </location>
</feature>
<proteinExistence type="inferred from homology"/>
<keyword evidence="7" id="KW-0677">Repeat</keyword>
<feature type="compositionally biased region" description="Acidic residues" evidence="10">
    <location>
        <begin position="87"/>
        <end position="98"/>
    </location>
</feature>
<evidence type="ECO:0000256" key="6">
    <source>
        <dbReference type="ARBA" id="ARBA00022729"/>
    </source>
</evidence>
<keyword evidence="6 9" id="KW-0732">Signal</keyword>
<evidence type="ECO:0000256" key="9">
    <source>
        <dbReference type="PIRNR" id="PIRNR001795"/>
    </source>
</evidence>
<dbReference type="Proteomes" id="UP000694863">
    <property type="component" value="Unplaced"/>
</dbReference>
<gene>
    <name evidence="12" type="primary">TRH</name>
</gene>
<comment type="similarity">
    <text evidence="2 9">Belongs to the TRH family.</text>
</comment>
<comment type="subcellular location">
    <subcellularLocation>
        <location evidence="1">Secreted</location>
    </subcellularLocation>
</comment>
<evidence type="ECO:0000256" key="2">
    <source>
        <dbReference type="ARBA" id="ARBA00010437"/>
    </source>
</evidence>
<keyword evidence="4" id="KW-0165">Cleavage on pair of basic residues</keyword>
<feature type="region of interest" description="Disordered" evidence="10">
    <location>
        <begin position="58"/>
        <end position="135"/>
    </location>
</feature>
<dbReference type="InterPro" id="IPR008857">
    <property type="entry name" value="TRH"/>
</dbReference>
<evidence type="ECO:0000256" key="8">
    <source>
        <dbReference type="ARBA" id="ARBA00022815"/>
    </source>
</evidence>
<feature type="region of interest" description="Disordered" evidence="10">
    <location>
        <begin position="158"/>
        <end position="193"/>
    </location>
</feature>
<evidence type="ECO:0000256" key="4">
    <source>
        <dbReference type="ARBA" id="ARBA00022685"/>
    </source>
</evidence>
<dbReference type="Pfam" id="PF05438">
    <property type="entry name" value="TRH"/>
    <property type="match status" value="1"/>
</dbReference>
<evidence type="ECO:0000256" key="10">
    <source>
        <dbReference type="SAM" id="MobiDB-lite"/>
    </source>
</evidence>
<feature type="region of interest" description="Disordered" evidence="10">
    <location>
        <begin position="210"/>
        <end position="236"/>
    </location>
</feature>
<keyword evidence="5 9" id="KW-0372">Hormone</keyword>
<name>A0ABM0IKZ8_ECHTE</name>
<reference evidence="12" key="1">
    <citation type="submission" date="2025-08" db="UniProtKB">
        <authorList>
            <consortium name="RefSeq"/>
        </authorList>
    </citation>
    <scope>IDENTIFICATION</scope>
</reference>
<keyword evidence="11" id="KW-1185">Reference proteome</keyword>
<keyword evidence="8" id="KW-0027">Amidation</keyword>
<organism evidence="11 12">
    <name type="scientific">Echinops telfairi</name>
    <name type="common">Lesser hedgehog tenrec</name>
    <dbReference type="NCBI Taxonomy" id="9371"/>
    <lineage>
        <taxon>Eukaryota</taxon>
        <taxon>Metazoa</taxon>
        <taxon>Chordata</taxon>
        <taxon>Craniata</taxon>
        <taxon>Vertebrata</taxon>
        <taxon>Euteleostomi</taxon>
        <taxon>Mammalia</taxon>
        <taxon>Eutheria</taxon>
        <taxon>Afrotheria</taxon>
        <taxon>Tenrecidae</taxon>
        <taxon>Tenrecinae</taxon>
        <taxon>Echinops</taxon>
    </lineage>
</organism>
<dbReference type="PIRSF" id="PIRSF001795">
    <property type="entry name" value="TRH"/>
    <property type="match status" value="1"/>
</dbReference>
<evidence type="ECO:0000256" key="5">
    <source>
        <dbReference type="ARBA" id="ARBA00022702"/>
    </source>
</evidence>
<keyword evidence="3 9" id="KW-0964">Secreted</keyword>
<protein>
    <recommendedName>
        <fullName evidence="9">Pro-thyrotropin-releasing hormone</fullName>
    </recommendedName>
</protein>
<accession>A0ABM0IKZ8</accession>
<dbReference type="PANTHER" id="PTHR17530:SF2">
    <property type="entry name" value="PRO-THYROTROPIN-RELEASING HORMONE"/>
    <property type="match status" value="1"/>
</dbReference>
<evidence type="ECO:0000256" key="7">
    <source>
        <dbReference type="ARBA" id="ARBA00022737"/>
    </source>
</evidence>
<evidence type="ECO:0000313" key="12">
    <source>
        <dbReference type="RefSeq" id="XP_004702432.1"/>
    </source>
</evidence>
<feature type="compositionally biased region" description="Acidic residues" evidence="10">
    <location>
        <begin position="165"/>
        <end position="175"/>
    </location>
</feature>
<comment type="function">
    <text evidence="9">Functions as a regulator of the biosynthesis of TSH in the anterior pituitary gland and as a neurotransmitter/ neuromodulator in the central and peripheral nervous systems.</text>
</comment>
<dbReference type="GeneID" id="101654080"/>
<evidence type="ECO:0000313" key="11">
    <source>
        <dbReference type="Proteomes" id="UP000694863"/>
    </source>
</evidence>